<dbReference type="SUPFAM" id="SSF49562">
    <property type="entry name" value="C2 domain (Calcium/lipid-binding domain, CaLB)"/>
    <property type="match status" value="1"/>
</dbReference>
<feature type="compositionally biased region" description="Low complexity" evidence="15">
    <location>
        <begin position="289"/>
        <end position="301"/>
    </location>
</feature>
<keyword evidence="11" id="KW-0443">Lipid metabolism</keyword>
<dbReference type="InterPro" id="IPR052214">
    <property type="entry name" value="DAG_Lipase-Related"/>
</dbReference>
<evidence type="ECO:0000259" key="16">
    <source>
        <dbReference type="PROSITE" id="PS50004"/>
    </source>
</evidence>
<feature type="region of interest" description="Disordered" evidence="15">
    <location>
        <begin position="765"/>
        <end position="822"/>
    </location>
</feature>
<evidence type="ECO:0000256" key="10">
    <source>
        <dbReference type="ARBA" id="ARBA00022989"/>
    </source>
</evidence>
<evidence type="ECO:0000256" key="13">
    <source>
        <dbReference type="ARBA" id="ARBA00024531"/>
    </source>
</evidence>
<keyword evidence="7" id="KW-0378">Hydrolase</keyword>
<dbReference type="PROSITE" id="PS50004">
    <property type="entry name" value="C2"/>
    <property type="match status" value="1"/>
</dbReference>
<dbReference type="GO" id="GO:0046340">
    <property type="term" value="P:diacylglycerol catabolic process"/>
    <property type="evidence" value="ECO:0007669"/>
    <property type="project" value="TreeGrafter"/>
</dbReference>
<dbReference type="GO" id="GO:0019369">
    <property type="term" value="P:arachidonate metabolic process"/>
    <property type="evidence" value="ECO:0007669"/>
    <property type="project" value="TreeGrafter"/>
</dbReference>
<dbReference type="CDD" id="cd00519">
    <property type="entry name" value="Lipase_3"/>
    <property type="match status" value="1"/>
</dbReference>
<evidence type="ECO:0000256" key="7">
    <source>
        <dbReference type="ARBA" id="ARBA00022801"/>
    </source>
</evidence>
<dbReference type="InterPro" id="IPR002921">
    <property type="entry name" value="Fungal_lipase-type"/>
</dbReference>
<keyword evidence="10" id="KW-1133">Transmembrane helix</keyword>
<evidence type="ECO:0000256" key="8">
    <source>
        <dbReference type="ARBA" id="ARBA00022837"/>
    </source>
</evidence>
<keyword evidence="6" id="KW-0479">Metal-binding</keyword>
<keyword evidence="8" id="KW-0106">Calcium</keyword>
<dbReference type="CDD" id="cd00030">
    <property type="entry name" value="C2"/>
    <property type="match status" value="1"/>
</dbReference>
<dbReference type="PANTHER" id="PTHR45792:SF8">
    <property type="entry name" value="DIACYLGLYCEROL LIPASE-ALPHA"/>
    <property type="match status" value="1"/>
</dbReference>
<evidence type="ECO:0000256" key="6">
    <source>
        <dbReference type="ARBA" id="ARBA00022723"/>
    </source>
</evidence>
<evidence type="ECO:0000256" key="9">
    <source>
        <dbReference type="ARBA" id="ARBA00022963"/>
    </source>
</evidence>
<dbReference type="Proteomes" id="UP000650833">
    <property type="component" value="Unassembled WGS sequence"/>
</dbReference>
<evidence type="ECO:0000256" key="4">
    <source>
        <dbReference type="ARBA" id="ARBA00022553"/>
    </source>
</evidence>
<dbReference type="Pfam" id="PF00168">
    <property type="entry name" value="C2"/>
    <property type="match status" value="1"/>
</dbReference>
<comment type="catalytic activity">
    <reaction evidence="13">
        <text>a 1,2-diacyl-sn-glycerol + H2O = a 2-acylglycerol + a fatty acid + H(+)</text>
        <dbReference type="Rhea" id="RHEA:33275"/>
        <dbReference type="ChEBI" id="CHEBI:15377"/>
        <dbReference type="ChEBI" id="CHEBI:15378"/>
        <dbReference type="ChEBI" id="CHEBI:17389"/>
        <dbReference type="ChEBI" id="CHEBI:17815"/>
        <dbReference type="ChEBI" id="CHEBI:28868"/>
        <dbReference type="EC" id="3.1.1.116"/>
    </reaction>
    <physiologicalReaction direction="left-to-right" evidence="13">
        <dbReference type="Rhea" id="RHEA:33276"/>
    </physiologicalReaction>
</comment>
<feature type="compositionally biased region" description="Acidic residues" evidence="15">
    <location>
        <begin position="239"/>
        <end position="262"/>
    </location>
</feature>
<dbReference type="EMBL" id="JAEPRC010000045">
    <property type="protein sequence ID" value="KAG2212813.1"/>
    <property type="molecule type" value="Genomic_DNA"/>
</dbReference>
<sequence>MTATSKEEPKLNRRNSPSLPPGTLRITINSCFLNSPVKRPYVTVTLGDQYHKTSISEYPQGSWNEGFELKVTYHNQLFDTIQLDLYDNNTFFLDKHVGRAEIRLKNLEGMPEIFTSYYEVLEKKLSLGATSQVSRKALMTSGVGAIQAEIAYHYRFTKEQYPAEAEVERAMSVDLSEMNWLIDQQKRAMSSTSIDNIDATHKGDNADQELDEEFKKQLKSQRNNDDIKFKKFEHNKDTNDDDDDDEDDDVMEDYPDDSDNDSEQVNKDSYLSSNKVPLTYSVSRANSNISTSTTASSTLANGENKANNTSGGGIFGTVSSFFGYTTNSSINDPVNREQKQPQQPEKSSKLIISEDDTLKSFPILDTIGSWTMAKETNQVFRAIGKLLVAFGQGFELSNLQILSGFNVVEKFYNDLPRERTWDLVENVSEIEMASYMWRYAMASYGWKGLNFIGKGNGIFSDAVRSQSDALSIIEHLGIPKEDLLAYEFRANAAFRPSYFIARDRKLNAIVLSIRGTMSTFDTMTDLVCEYEPWKGGLVHKGMKSSATWFFRHIAPKLIAYVNKHSTTSLYIVGHSLGASTSAILTIMLQDYISEFRQGKDGDFSIYSVGYAPACGMSLNLANKYKNQIQSIVFADDFVSKLSYGSMMDVKELIIAGAEAAKNIGFGQLIWAGELDNKTWKAAFERVAECRKKCLETMSNPRLYVAGTVYQFWLDPIPKNESRIVIERTTPEKVSTELILRMSILLDHLPTNFDVAFKRAMESFSKNDDAKDQENNVSLESGKKERNQSTDEQIFDSVAEAGLKGTTSRGGGEGNVLGDQPGR</sequence>
<evidence type="ECO:0000256" key="1">
    <source>
        <dbReference type="ARBA" id="ARBA00001913"/>
    </source>
</evidence>
<dbReference type="AlphaFoldDB" id="A0A8H7VDT4"/>
<evidence type="ECO:0000256" key="12">
    <source>
        <dbReference type="ARBA" id="ARBA00023136"/>
    </source>
</evidence>
<keyword evidence="5" id="KW-0812">Transmembrane</keyword>
<keyword evidence="4" id="KW-0597">Phosphoprotein</keyword>
<evidence type="ECO:0000256" key="2">
    <source>
        <dbReference type="ARBA" id="ARBA00004651"/>
    </source>
</evidence>
<protein>
    <recommendedName>
        <fullName evidence="14">sn-1-specific diacylglycerol lipase</fullName>
        <ecNumber evidence="14">3.1.1.116</ecNumber>
    </recommendedName>
</protein>
<comment type="caution">
    <text evidence="17">The sequence shown here is derived from an EMBL/GenBank/DDBJ whole genome shotgun (WGS) entry which is preliminary data.</text>
</comment>
<evidence type="ECO:0000256" key="3">
    <source>
        <dbReference type="ARBA" id="ARBA00022475"/>
    </source>
</evidence>
<dbReference type="OrthoDB" id="438440at2759"/>
<dbReference type="GO" id="GO:0016298">
    <property type="term" value="F:lipase activity"/>
    <property type="evidence" value="ECO:0007669"/>
    <property type="project" value="TreeGrafter"/>
</dbReference>
<dbReference type="EC" id="3.1.1.116" evidence="14"/>
<keyword evidence="3" id="KW-1003">Cell membrane</keyword>
<feature type="compositionally biased region" description="Basic and acidic residues" evidence="15">
    <location>
        <begin position="229"/>
        <end position="238"/>
    </location>
</feature>
<reference evidence="17" key="1">
    <citation type="submission" date="2020-12" db="EMBL/GenBank/DDBJ databases">
        <title>Metabolic potential, ecology and presence of endohyphal bacteria is reflected in genomic diversity of Mucoromycotina.</title>
        <authorList>
            <person name="Muszewska A."/>
            <person name="Okrasinska A."/>
            <person name="Steczkiewicz K."/>
            <person name="Drgas O."/>
            <person name="Orlowska M."/>
            <person name="Perlinska-Lenart U."/>
            <person name="Aleksandrzak-Piekarczyk T."/>
            <person name="Szatraj K."/>
            <person name="Zielenkiewicz U."/>
            <person name="Pilsyk S."/>
            <person name="Malc E."/>
            <person name="Mieczkowski P."/>
            <person name="Kruszewska J.S."/>
            <person name="Biernat P."/>
            <person name="Pawlowska J."/>
        </authorList>
    </citation>
    <scope>NUCLEOTIDE SEQUENCE</scope>
    <source>
        <strain evidence="17">CBS 226.32</strain>
    </source>
</reference>
<dbReference type="PANTHER" id="PTHR45792">
    <property type="entry name" value="DIACYLGLYCEROL LIPASE HOMOLOG-RELATED"/>
    <property type="match status" value="1"/>
</dbReference>
<dbReference type="Gene3D" id="2.60.40.150">
    <property type="entry name" value="C2 domain"/>
    <property type="match status" value="1"/>
</dbReference>
<feature type="region of interest" description="Disordered" evidence="15">
    <location>
        <begin position="1"/>
        <end position="21"/>
    </location>
</feature>
<keyword evidence="9" id="KW-0442">Lipid degradation</keyword>
<feature type="region of interest" description="Disordered" evidence="15">
    <location>
        <begin position="289"/>
        <end position="310"/>
    </location>
</feature>
<proteinExistence type="predicted"/>
<evidence type="ECO:0000256" key="14">
    <source>
        <dbReference type="ARBA" id="ARBA00026104"/>
    </source>
</evidence>
<evidence type="ECO:0000256" key="11">
    <source>
        <dbReference type="ARBA" id="ARBA00023098"/>
    </source>
</evidence>
<evidence type="ECO:0000313" key="17">
    <source>
        <dbReference type="EMBL" id="KAG2212813.1"/>
    </source>
</evidence>
<feature type="region of interest" description="Disordered" evidence="15">
    <location>
        <begin position="329"/>
        <end position="351"/>
    </location>
</feature>
<gene>
    <name evidence="17" type="ORF">INT46_008474</name>
</gene>
<dbReference type="InterPro" id="IPR029058">
    <property type="entry name" value="AB_hydrolase_fold"/>
</dbReference>
<feature type="region of interest" description="Disordered" evidence="15">
    <location>
        <begin position="229"/>
        <end position="273"/>
    </location>
</feature>
<evidence type="ECO:0000256" key="5">
    <source>
        <dbReference type="ARBA" id="ARBA00022692"/>
    </source>
</evidence>
<keyword evidence="12" id="KW-0472">Membrane</keyword>
<name>A0A8H7VDT4_9FUNG</name>
<accession>A0A8H7VDT4</accession>
<evidence type="ECO:0000256" key="15">
    <source>
        <dbReference type="SAM" id="MobiDB-lite"/>
    </source>
</evidence>
<dbReference type="Pfam" id="PF01764">
    <property type="entry name" value="Lipase_3"/>
    <property type="match status" value="1"/>
</dbReference>
<dbReference type="Gene3D" id="3.40.50.1820">
    <property type="entry name" value="alpha/beta hydrolase"/>
    <property type="match status" value="1"/>
</dbReference>
<organism evidence="17 18">
    <name type="scientific">Mucor plumbeus</name>
    <dbReference type="NCBI Taxonomy" id="97098"/>
    <lineage>
        <taxon>Eukaryota</taxon>
        <taxon>Fungi</taxon>
        <taxon>Fungi incertae sedis</taxon>
        <taxon>Mucoromycota</taxon>
        <taxon>Mucoromycotina</taxon>
        <taxon>Mucoromycetes</taxon>
        <taxon>Mucorales</taxon>
        <taxon>Mucorineae</taxon>
        <taxon>Mucoraceae</taxon>
        <taxon>Mucor</taxon>
    </lineage>
</organism>
<comment type="subcellular location">
    <subcellularLocation>
        <location evidence="2">Cell membrane</location>
        <topology evidence="2">Multi-pass membrane protein</topology>
    </subcellularLocation>
</comment>
<dbReference type="InterPro" id="IPR035892">
    <property type="entry name" value="C2_domain_sf"/>
</dbReference>
<dbReference type="GO" id="GO:0005886">
    <property type="term" value="C:plasma membrane"/>
    <property type="evidence" value="ECO:0007669"/>
    <property type="project" value="UniProtKB-SubCell"/>
</dbReference>
<comment type="cofactor">
    <cofactor evidence="1">
        <name>Ca(2+)</name>
        <dbReference type="ChEBI" id="CHEBI:29108"/>
    </cofactor>
</comment>
<feature type="domain" description="C2" evidence="16">
    <location>
        <begin position="5"/>
        <end position="117"/>
    </location>
</feature>
<dbReference type="InterPro" id="IPR000008">
    <property type="entry name" value="C2_dom"/>
</dbReference>
<evidence type="ECO:0000313" key="18">
    <source>
        <dbReference type="Proteomes" id="UP000650833"/>
    </source>
</evidence>
<keyword evidence="18" id="KW-1185">Reference proteome</keyword>
<feature type="compositionally biased region" description="Basic and acidic residues" evidence="15">
    <location>
        <begin position="1"/>
        <end position="11"/>
    </location>
</feature>
<dbReference type="SUPFAM" id="SSF53474">
    <property type="entry name" value="alpha/beta-Hydrolases"/>
    <property type="match status" value="1"/>
</dbReference>
<dbReference type="GO" id="GO:0046872">
    <property type="term" value="F:metal ion binding"/>
    <property type="evidence" value="ECO:0007669"/>
    <property type="project" value="UniProtKB-KW"/>
</dbReference>